<dbReference type="PROSITE" id="PS50076">
    <property type="entry name" value="DNAJ_2"/>
    <property type="match status" value="1"/>
</dbReference>
<keyword evidence="3" id="KW-1185">Reference proteome</keyword>
<proteinExistence type="predicted"/>
<name>A0A0F3GTY4_9BACT</name>
<sequence length="105" mass="12251">MTKDDAFKTLMLEPSASKHEIDAAYNKLVRRYPPEFQPDKFREIDEAYRFLTSLSVMIERLLSDEIGDVFIDPALFKFDTPPPTHLIESALKDIKRQQKIKHLIS</sequence>
<gene>
    <name evidence="2" type="ORF">MBAV_002385</name>
</gene>
<comment type="caution">
    <text evidence="2">The sequence shown here is derived from an EMBL/GenBank/DDBJ whole genome shotgun (WGS) entry which is preliminary data.</text>
</comment>
<accession>A0A0F3GTY4</accession>
<evidence type="ECO:0000313" key="3">
    <source>
        <dbReference type="Proteomes" id="UP000033423"/>
    </source>
</evidence>
<protein>
    <submittedName>
        <fullName evidence="2">Molecular chaperone DnaJ</fullName>
    </submittedName>
</protein>
<dbReference type="Gene3D" id="1.10.287.110">
    <property type="entry name" value="DnaJ domain"/>
    <property type="match status" value="1"/>
</dbReference>
<evidence type="ECO:0000313" key="2">
    <source>
        <dbReference type="EMBL" id="KJU85419.1"/>
    </source>
</evidence>
<dbReference type="InterPro" id="IPR001623">
    <property type="entry name" value="DnaJ_domain"/>
</dbReference>
<dbReference type="SUPFAM" id="SSF46565">
    <property type="entry name" value="Chaperone J-domain"/>
    <property type="match status" value="1"/>
</dbReference>
<dbReference type="EMBL" id="LACI01001033">
    <property type="protein sequence ID" value="KJU85419.1"/>
    <property type="molecule type" value="Genomic_DNA"/>
</dbReference>
<dbReference type="Proteomes" id="UP000033423">
    <property type="component" value="Unassembled WGS sequence"/>
</dbReference>
<feature type="domain" description="J" evidence="1">
    <location>
        <begin position="5"/>
        <end position="67"/>
    </location>
</feature>
<organism evidence="2 3">
    <name type="scientific">Candidatus Magnetobacterium bavaricum</name>
    <dbReference type="NCBI Taxonomy" id="29290"/>
    <lineage>
        <taxon>Bacteria</taxon>
        <taxon>Pseudomonadati</taxon>
        <taxon>Nitrospirota</taxon>
        <taxon>Thermodesulfovibrionia</taxon>
        <taxon>Thermodesulfovibrionales</taxon>
        <taxon>Candidatus Magnetobacteriaceae</taxon>
        <taxon>Candidatus Magnetobacterium</taxon>
    </lineage>
</organism>
<dbReference type="Pfam" id="PF00226">
    <property type="entry name" value="DnaJ"/>
    <property type="match status" value="1"/>
</dbReference>
<dbReference type="InterPro" id="IPR036869">
    <property type="entry name" value="J_dom_sf"/>
</dbReference>
<evidence type="ECO:0000259" key="1">
    <source>
        <dbReference type="PROSITE" id="PS50076"/>
    </source>
</evidence>
<dbReference type="AlphaFoldDB" id="A0A0F3GTY4"/>
<reference evidence="2 3" key="1">
    <citation type="submission" date="2015-02" db="EMBL/GenBank/DDBJ databases">
        <title>Single-cell genomics of uncultivated deep-branching MTB reveals a conserved set of magnetosome genes.</title>
        <authorList>
            <person name="Kolinko S."/>
            <person name="Richter M."/>
            <person name="Glockner F.O."/>
            <person name="Brachmann A."/>
            <person name="Schuler D."/>
        </authorList>
    </citation>
    <scope>NUCLEOTIDE SEQUENCE [LARGE SCALE GENOMIC DNA]</scope>
    <source>
        <strain evidence="2">TM-1</strain>
    </source>
</reference>